<proteinExistence type="predicted"/>
<evidence type="ECO:0000256" key="2">
    <source>
        <dbReference type="ARBA" id="ARBA00022801"/>
    </source>
</evidence>
<dbReference type="InterPro" id="IPR038257">
    <property type="entry name" value="CRISPR-assoc_Cas3_HD_sf"/>
</dbReference>
<protein>
    <recommendedName>
        <fullName evidence="4">HD Cas3-type domain-containing protein</fullName>
    </recommendedName>
</protein>
<dbReference type="Pfam" id="PF18019">
    <property type="entry name" value="Cas3_HD"/>
    <property type="match status" value="1"/>
</dbReference>
<name>S6A5H7_9CREN</name>
<dbReference type="GO" id="GO:0046872">
    <property type="term" value="F:metal ion binding"/>
    <property type="evidence" value="ECO:0007669"/>
    <property type="project" value="UniProtKB-KW"/>
</dbReference>
<evidence type="ECO:0000256" key="3">
    <source>
        <dbReference type="ARBA" id="ARBA00023118"/>
    </source>
</evidence>
<evidence type="ECO:0000313" key="6">
    <source>
        <dbReference type="Proteomes" id="UP000015543"/>
    </source>
</evidence>
<dbReference type="KEGG" id="thb:N186_03675"/>
<dbReference type="RefSeq" id="WP_020962402.1">
    <property type="nucleotide sequence ID" value="NC_022093.1"/>
</dbReference>
<feature type="domain" description="HD Cas3-type" evidence="4">
    <location>
        <begin position="7"/>
        <end position="240"/>
    </location>
</feature>
<dbReference type="Proteomes" id="UP000015543">
    <property type="component" value="Chromosome"/>
</dbReference>
<dbReference type="GO" id="GO:0016787">
    <property type="term" value="F:hydrolase activity"/>
    <property type="evidence" value="ECO:0007669"/>
    <property type="project" value="UniProtKB-KW"/>
</dbReference>
<dbReference type="GO" id="GO:0051607">
    <property type="term" value="P:defense response to virus"/>
    <property type="evidence" value="ECO:0007669"/>
    <property type="project" value="UniProtKB-KW"/>
</dbReference>
<keyword evidence="2" id="KW-0378">Hydrolase</keyword>
<evidence type="ECO:0000313" key="5">
    <source>
        <dbReference type="EMBL" id="AGT35097.1"/>
    </source>
</evidence>
<dbReference type="HOGENOM" id="CLU_1182928_0_0_2"/>
<dbReference type="AlphaFoldDB" id="S6A5H7"/>
<dbReference type="GeneID" id="16573380"/>
<dbReference type="SUPFAM" id="SSF109604">
    <property type="entry name" value="HD-domain/PDEase-like"/>
    <property type="match status" value="1"/>
</dbReference>
<organism evidence="5 6">
    <name type="scientific">Thermofilum adornatum</name>
    <dbReference type="NCBI Taxonomy" id="1365176"/>
    <lineage>
        <taxon>Archaea</taxon>
        <taxon>Thermoproteota</taxon>
        <taxon>Thermoprotei</taxon>
        <taxon>Thermofilales</taxon>
        <taxon>Thermofilaceae</taxon>
        <taxon>Thermofilum</taxon>
    </lineage>
</organism>
<evidence type="ECO:0000256" key="1">
    <source>
        <dbReference type="ARBA" id="ARBA00022723"/>
    </source>
</evidence>
<keyword evidence="6" id="KW-1185">Reference proteome</keyword>
<dbReference type="PATRIC" id="fig|1365176.7.peg.714"/>
<dbReference type="InterPro" id="IPR006483">
    <property type="entry name" value="CRISPR-assoc_Cas3_HD"/>
</dbReference>
<dbReference type="EMBL" id="CP006646">
    <property type="protein sequence ID" value="AGT35097.1"/>
    <property type="molecule type" value="Genomic_DNA"/>
</dbReference>
<gene>
    <name evidence="5" type="ORF">N186_03675</name>
</gene>
<dbReference type="eggNOG" id="arCOG01443">
    <property type="taxonomic scope" value="Archaea"/>
</dbReference>
<reference evidence="5 6" key="1">
    <citation type="journal article" date="2013" name="Genome Announc.">
        <title>Complete Genomic Sequence of 'Thermofilum adornatus' Strain 1910bT, a Hyperthermophilic Anaerobic Organotrophic Crenarchaeon.</title>
        <authorList>
            <person name="Dominova I.N."/>
            <person name="Kublanov I.V."/>
            <person name="Podosokorskaya O.A."/>
            <person name="Derbikova K.S."/>
            <person name="Patrushev M.V."/>
            <person name="Toshchakov S.V."/>
        </authorList>
    </citation>
    <scope>NUCLEOTIDE SEQUENCE [LARGE SCALE GENOMIC DNA]</scope>
    <source>
        <strain evidence="6">1910b</strain>
    </source>
</reference>
<dbReference type="Gene3D" id="1.10.3210.30">
    <property type="match status" value="1"/>
</dbReference>
<evidence type="ECO:0000259" key="4">
    <source>
        <dbReference type="PROSITE" id="PS51643"/>
    </source>
</evidence>
<keyword evidence="1" id="KW-0479">Metal-binding</keyword>
<dbReference type="PROSITE" id="PS51643">
    <property type="entry name" value="HD_CAS3"/>
    <property type="match status" value="1"/>
</dbReference>
<accession>S6A5H7</accession>
<keyword evidence="3" id="KW-0051">Antiviral defense</keyword>
<sequence length="254" mass="28695">MCYAYRKPPIEETLHKHSLEVAQCIKNSWEFIGLKRKIWRLYGIDEETAGDLVLIAGLLHDLGKAEKETQEKCKTECTDFPHHYVTSAMIALRIGYNTIDLDLSPDNIEDTLNQLLAGKNTQLEARHIFLALVVLPVLLHHYSQITSEYSVLKPIRPTISIGDECLKQINTLANNAKQFIKTPIASKILDTTAKTLNKNPIDLGVLPNLRNNLLRIGTYKTENILIEATTGILNKCDGQTATKNRKNKHKQKTK</sequence>